<evidence type="ECO:0000259" key="1">
    <source>
        <dbReference type="Pfam" id="PF24024"/>
    </source>
</evidence>
<organism evidence="2 3">
    <name type="scientific">Salmonella enterica</name>
    <name type="common">Salmonella choleraesuis</name>
    <dbReference type="NCBI Taxonomy" id="28901"/>
    <lineage>
        <taxon>Bacteria</taxon>
        <taxon>Pseudomonadati</taxon>
        <taxon>Pseudomonadota</taxon>
        <taxon>Gammaproteobacteria</taxon>
        <taxon>Enterobacterales</taxon>
        <taxon>Enterobacteriaceae</taxon>
        <taxon>Salmonella</taxon>
    </lineage>
</organism>
<evidence type="ECO:0000313" key="2">
    <source>
        <dbReference type="EMBL" id="SUF38188.1"/>
    </source>
</evidence>
<sequence length="51" mass="5824">MKVWVVVSGVPYESSEAIEGVYSSEEKAKEKLATLDNDRLSYAYYEECEVE</sequence>
<evidence type="ECO:0000313" key="3">
    <source>
        <dbReference type="Proteomes" id="UP000254773"/>
    </source>
</evidence>
<protein>
    <recommendedName>
        <fullName evidence="1">DUF7336 domain-containing protein</fullName>
    </recommendedName>
</protein>
<accession>A0A379Q6W7</accession>
<dbReference type="InterPro" id="IPR055760">
    <property type="entry name" value="DUF7336"/>
</dbReference>
<proteinExistence type="predicted"/>
<reference evidence="2 3" key="1">
    <citation type="submission" date="2018-06" db="EMBL/GenBank/DDBJ databases">
        <authorList>
            <consortium name="Pathogen Informatics"/>
            <person name="Doyle S."/>
        </authorList>
    </citation>
    <scope>NUCLEOTIDE SEQUENCE [LARGE SCALE GENOMIC DNA]</scope>
    <source>
        <strain evidence="2 3">NCTC9854</strain>
    </source>
</reference>
<feature type="domain" description="DUF7336" evidence="1">
    <location>
        <begin position="1"/>
        <end position="51"/>
    </location>
</feature>
<dbReference type="Pfam" id="PF24024">
    <property type="entry name" value="DUF7336"/>
    <property type="match status" value="1"/>
</dbReference>
<gene>
    <name evidence="2" type="ORF">NCTC9854_02499</name>
</gene>
<dbReference type="Proteomes" id="UP000254773">
    <property type="component" value="Unassembled WGS sequence"/>
</dbReference>
<dbReference type="AlphaFoldDB" id="A0A379Q6W7"/>
<dbReference type="EMBL" id="UGWI01000001">
    <property type="protein sequence ID" value="SUF38188.1"/>
    <property type="molecule type" value="Genomic_DNA"/>
</dbReference>
<name>A0A379Q6W7_SALER</name>